<dbReference type="AlphaFoldDB" id="A0AAV5I0T1"/>
<name>A0AAV5I0T1_9ROSI</name>
<dbReference type="InterPro" id="IPR005516">
    <property type="entry name" value="Remorin_C"/>
</dbReference>
<evidence type="ECO:0000259" key="3">
    <source>
        <dbReference type="Pfam" id="PF03763"/>
    </source>
</evidence>
<evidence type="ECO:0000256" key="1">
    <source>
        <dbReference type="ARBA" id="ARBA00005711"/>
    </source>
</evidence>
<dbReference type="EMBL" id="BPVZ01000008">
    <property type="protein sequence ID" value="GKU94747.1"/>
    <property type="molecule type" value="Genomic_DNA"/>
</dbReference>
<organism evidence="4 5">
    <name type="scientific">Rubroshorea leprosula</name>
    <dbReference type="NCBI Taxonomy" id="152421"/>
    <lineage>
        <taxon>Eukaryota</taxon>
        <taxon>Viridiplantae</taxon>
        <taxon>Streptophyta</taxon>
        <taxon>Embryophyta</taxon>
        <taxon>Tracheophyta</taxon>
        <taxon>Spermatophyta</taxon>
        <taxon>Magnoliopsida</taxon>
        <taxon>eudicotyledons</taxon>
        <taxon>Gunneridae</taxon>
        <taxon>Pentapetalae</taxon>
        <taxon>rosids</taxon>
        <taxon>malvids</taxon>
        <taxon>Malvales</taxon>
        <taxon>Dipterocarpaceae</taxon>
        <taxon>Rubroshorea</taxon>
    </lineage>
</organism>
<reference evidence="4 5" key="1">
    <citation type="journal article" date="2021" name="Commun. Biol.">
        <title>The genome of Shorea leprosula (Dipterocarpaceae) highlights the ecological relevance of drought in aseasonal tropical rainforests.</title>
        <authorList>
            <person name="Ng K.K.S."/>
            <person name="Kobayashi M.J."/>
            <person name="Fawcett J.A."/>
            <person name="Hatakeyama M."/>
            <person name="Paape T."/>
            <person name="Ng C.H."/>
            <person name="Ang C.C."/>
            <person name="Tnah L.H."/>
            <person name="Lee C.T."/>
            <person name="Nishiyama T."/>
            <person name="Sese J."/>
            <person name="O'Brien M.J."/>
            <person name="Copetti D."/>
            <person name="Mohd Noor M.I."/>
            <person name="Ong R.C."/>
            <person name="Putra M."/>
            <person name="Sireger I.Z."/>
            <person name="Indrioko S."/>
            <person name="Kosugi Y."/>
            <person name="Izuno A."/>
            <person name="Isagi Y."/>
            <person name="Lee S.L."/>
            <person name="Shimizu K.K."/>
        </authorList>
    </citation>
    <scope>NUCLEOTIDE SEQUENCE [LARGE SCALE GENOMIC DNA]</scope>
    <source>
        <strain evidence="4">214</strain>
    </source>
</reference>
<sequence length="389" mass="42457">MKKGSVPLNNLGTFLSPGALNNRDGSVMVQKGWSSERVPHPANSRGCSRRHISAASLTPFYSGRTLPSKWEDAERWVCSPFLGYGVSNDAHYQFQRRPKSKSGPIVPPGIGFYSNCSPAAMQVSDAGGGSVKSLVVGSPFSTGVLIPDGVSVHYGGFGGGHGGGNVDRQSSLVQYEKFEEIKDSETTISPMVSRRDMATQMSPESSSSHSSPKEGSSICSSTPSILPIVEKDDHPSKMEIREVQVDKRVTTTNWSKRSRIMKKDQPPDVEDFYSIDGAASASSFDISEAATSISKLQREEAKISAWENLQRAKAKAAIRKLEVKLEKKRAASMDKILNKVRLAELKGQEMRSSISVKQEQQVTGTSHKVTFFRKLTRISTLNCFTCPAF</sequence>
<gene>
    <name evidence="4" type="ORF">SLEP1_g8191</name>
</gene>
<feature type="domain" description="Remorin C-terminal" evidence="3">
    <location>
        <begin position="280"/>
        <end position="377"/>
    </location>
</feature>
<feature type="region of interest" description="Disordered" evidence="2">
    <location>
        <begin position="193"/>
        <end position="235"/>
    </location>
</feature>
<keyword evidence="5" id="KW-1185">Reference proteome</keyword>
<evidence type="ECO:0000256" key="2">
    <source>
        <dbReference type="SAM" id="MobiDB-lite"/>
    </source>
</evidence>
<dbReference type="Pfam" id="PF03763">
    <property type="entry name" value="Remorin_C"/>
    <property type="match status" value="1"/>
</dbReference>
<comment type="caution">
    <text evidence="4">The sequence shown here is derived from an EMBL/GenBank/DDBJ whole genome shotgun (WGS) entry which is preliminary data.</text>
</comment>
<dbReference type="Proteomes" id="UP001054252">
    <property type="component" value="Unassembled WGS sequence"/>
</dbReference>
<evidence type="ECO:0000313" key="4">
    <source>
        <dbReference type="EMBL" id="GKU94747.1"/>
    </source>
</evidence>
<dbReference type="PANTHER" id="PTHR31471:SF2">
    <property type="entry name" value="REMORIN FAMILY PROTEIN"/>
    <property type="match status" value="1"/>
</dbReference>
<feature type="compositionally biased region" description="Low complexity" evidence="2">
    <location>
        <begin position="202"/>
        <end position="217"/>
    </location>
</feature>
<dbReference type="PANTHER" id="PTHR31471">
    <property type="entry name" value="OS02G0116800 PROTEIN"/>
    <property type="match status" value="1"/>
</dbReference>
<protein>
    <recommendedName>
        <fullName evidence="3">Remorin C-terminal domain-containing protein</fullName>
    </recommendedName>
</protein>
<comment type="similarity">
    <text evidence="1">Belongs to the remorin family.</text>
</comment>
<accession>A0AAV5I0T1</accession>
<proteinExistence type="inferred from homology"/>
<evidence type="ECO:0000313" key="5">
    <source>
        <dbReference type="Proteomes" id="UP001054252"/>
    </source>
</evidence>